<dbReference type="Proteomes" id="UP000676336">
    <property type="component" value="Unassembled WGS sequence"/>
</dbReference>
<dbReference type="Proteomes" id="UP000681720">
    <property type="component" value="Unassembled WGS sequence"/>
</dbReference>
<evidence type="ECO:0000313" key="4">
    <source>
        <dbReference type="Proteomes" id="UP000681720"/>
    </source>
</evidence>
<gene>
    <name evidence="1" type="ORF">BYL167_LOCUS26643</name>
    <name evidence="2" type="ORF">GIL414_LOCUS30425</name>
    <name evidence="3" type="ORF">SMN809_LOCUS86508</name>
</gene>
<name>A0A8S2W4Y9_9BILA</name>
<dbReference type="EMBL" id="CAJOBH010031462">
    <property type="protein sequence ID" value="CAF4279489.1"/>
    <property type="molecule type" value="Genomic_DNA"/>
</dbReference>
<sequence>MRINLFFFIKFHQQEKKSILIYLLETCDLALFNEILTHLLNELQRAPPSKSSDTNTT</sequence>
<reference evidence="2" key="1">
    <citation type="submission" date="2021-02" db="EMBL/GenBank/DDBJ databases">
        <authorList>
            <person name="Nowell W R."/>
        </authorList>
    </citation>
    <scope>NUCLEOTIDE SEQUENCE</scope>
</reference>
<dbReference type="EMBL" id="CAJOBJ010058333">
    <property type="protein sequence ID" value="CAF4406925.1"/>
    <property type="molecule type" value="Genomic_DNA"/>
</dbReference>
<accession>A0A8S2W4Y9</accession>
<evidence type="ECO:0000313" key="2">
    <source>
        <dbReference type="EMBL" id="CAF4406925.1"/>
    </source>
</evidence>
<dbReference type="Proteomes" id="UP000681967">
    <property type="component" value="Unassembled WGS sequence"/>
</dbReference>
<comment type="caution">
    <text evidence="2">The sequence shown here is derived from an EMBL/GenBank/DDBJ whole genome shotgun (WGS) entry which is preliminary data.</text>
</comment>
<organism evidence="2 4">
    <name type="scientific">Rotaria magnacalcarata</name>
    <dbReference type="NCBI Taxonomy" id="392030"/>
    <lineage>
        <taxon>Eukaryota</taxon>
        <taxon>Metazoa</taxon>
        <taxon>Spiralia</taxon>
        <taxon>Gnathifera</taxon>
        <taxon>Rotifera</taxon>
        <taxon>Eurotatoria</taxon>
        <taxon>Bdelloidea</taxon>
        <taxon>Philodinida</taxon>
        <taxon>Philodinidae</taxon>
        <taxon>Rotaria</taxon>
    </lineage>
</organism>
<proteinExistence type="predicted"/>
<evidence type="ECO:0000313" key="3">
    <source>
        <dbReference type="EMBL" id="CAF5229588.1"/>
    </source>
</evidence>
<dbReference type="AlphaFoldDB" id="A0A8S2W4Y9"/>
<evidence type="ECO:0000313" key="1">
    <source>
        <dbReference type="EMBL" id="CAF4279489.1"/>
    </source>
</evidence>
<feature type="non-terminal residue" evidence="2">
    <location>
        <position position="1"/>
    </location>
</feature>
<protein>
    <submittedName>
        <fullName evidence="2">Uncharacterized protein</fullName>
    </submittedName>
</protein>
<dbReference type="EMBL" id="CAJOBI010371240">
    <property type="protein sequence ID" value="CAF5229588.1"/>
    <property type="molecule type" value="Genomic_DNA"/>
</dbReference>